<protein>
    <submittedName>
        <fullName evidence="1">Uncharacterized protein</fullName>
    </submittedName>
</protein>
<sequence>MARLQVVQAPAQFLFVSLTQLSSKMMARFEHDDTCELNSVTLNSLPRASADWSQTRPLIVWVVVREDACIVLKFTPLLFSSICHLIFLPFKPAHNFYSSTFTKF</sequence>
<gene>
    <name evidence="1" type="ORF">KIN20_001572</name>
</gene>
<evidence type="ECO:0000313" key="2">
    <source>
        <dbReference type="Proteomes" id="UP001196413"/>
    </source>
</evidence>
<proteinExistence type="predicted"/>
<evidence type="ECO:0000313" key="1">
    <source>
        <dbReference type="EMBL" id="KAJ1346683.1"/>
    </source>
</evidence>
<dbReference type="EMBL" id="JAHQIW010000206">
    <property type="protein sequence ID" value="KAJ1346683.1"/>
    <property type="molecule type" value="Genomic_DNA"/>
</dbReference>
<dbReference type="Proteomes" id="UP001196413">
    <property type="component" value="Unassembled WGS sequence"/>
</dbReference>
<reference evidence="1" key="1">
    <citation type="submission" date="2021-06" db="EMBL/GenBank/DDBJ databases">
        <title>Parelaphostrongylus tenuis whole genome reference sequence.</title>
        <authorList>
            <person name="Garwood T.J."/>
            <person name="Larsen P.A."/>
            <person name="Fountain-Jones N.M."/>
            <person name="Garbe J.R."/>
            <person name="Macchietto M.G."/>
            <person name="Kania S.A."/>
            <person name="Gerhold R.W."/>
            <person name="Richards J.E."/>
            <person name="Wolf T.M."/>
        </authorList>
    </citation>
    <scope>NUCLEOTIDE SEQUENCE</scope>
    <source>
        <strain evidence="1">MNPRO001-30</strain>
        <tissue evidence="1">Meninges</tissue>
    </source>
</reference>
<name>A0AAD5LYI6_PARTN</name>
<organism evidence="1 2">
    <name type="scientific">Parelaphostrongylus tenuis</name>
    <name type="common">Meningeal worm</name>
    <dbReference type="NCBI Taxonomy" id="148309"/>
    <lineage>
        <taxon>Eukaryota</taxon>
        <taxon>Metazoa</taxon>
        <taxon>Ecdysozoa</taxon>
        <taxon>Nematoda</taxon>
        <taxon>Chromadorea</taxon>
        <taxon>Rhabditida</taxon>
        <taxon>Rhabditina</taxon>
        <taxon>Rhabditomorpha</taxon>
        <taxon>Strongyloidea</taxon>
        <taxon>Metastrongylidae</taxon>
        <taxon>Parelaphostrongylus</taxon>
    </lineage>
</organism>
<accession>A0AAD5LYI6</accession>
<dbReference type="AlphaFoldDB" id="A0AAD5LYI6"/>
<comment type="caution">
    <text evidence="1">The sequence shown here is derived from an EMBL/GenBank/DDBJ whole genome shotgun (WGS) entry which is preliminary data.</text>
</comment>
<keyword evidence="2" id="KW-1185">Reference proteome</keyword>